<comment type="similarity">
    <text evidence="1">Belongs to the protein kinase superfamily. CAMK Ser/Thr protein kinase family.</text>
</comment>
<keyword evidence="5" id="KW-1185">Reference proteome</keyword>
<evidence type="ECO:0000313" key="5">
    <source>
        <dbReference type="Proteomes" id="UP000314983"/>
    </source>
</evidence>
<accession>A0AAY5EIJ6</accession>
<dbReference type="InterPro" id="IPR013098">
    <property type="entry name" value="Ig_I-set"/>
</dbReference>
<name>A0AAY5EIJ6_ELEEL</name>
<protein>
    <recommendedName>
        <fullName evidence="3">Ig-like domain-containing protein</fullName>
    </recommendedName>
</protein>
<dbReference type="AlphaFoldDB" id="A0AAY5EIJ6"/>
<dbReference type="InterPro" id="IPR003599">
    <property type="entry name" value="Ig_sub"/>
</dbReference>
<dbReference type="InterPro" id="IPR013783">
    <property type="entry name" value="Ig-like_fold"/>
</dbReference>
<reference evidence="4" key="3">
    <citation type="submission" date="2025-09" db="UniProtKB">
        <authorList>
            <consortium name="Ensembl"/>
        </authorList>
    </citation>
    <scope>IDENTIFICATION</scope>
</reference>
<dbReference type="InterPro" id="IPR003598">
    <property type="entry name" value="Ig_sub2"/>
</dbReference>
<dbReference type="GeneTree" id="ENSGT00940000163418"/>
<dbReference type="SMART" id="SM00408">
    <property type="entry name" value="IGc2"/>
    <property type="match status" value="1"/>
</dbReference>
<feature type="domain" description="Ig-like" evidence="3">
    <location>
        <begin position="24"/>
        <end position="99"/>
    </location>
</feature>
<dbReference type="InterPro" id="IPR007110">
    <property type="entry name" value="Ig-like_dom"/>
</dbReference>
<dbReference type="PROSITE" id="PS50835">
    <property type="entry name" value="IG_LIKE"/>
    <property type="match status" value="1"/>
</dbReference>
<dbReference type="Pfam" id="PF07679">
    <property type="entry name" value="I-set"/>
    <property type="match status" value="1"/>
</dbReference>
<reference evidence="4 5" key="1">
    <citation type="submission" date="2020-05" db="EMBL/GenBank/DDBJ databases">
        <title>Electrophorus electricus (electric eel) genome, fEleEle1, primary haplotype.</title>
        <authorList>
            <person name="Myers G."/>
            <person name="Meyer A."/>
            <person name="Fedrigo O."/>
            <person name="Formenti G."/>
            <person name="Rhie A."/>
            <person name="Tracey A."/>
            <person name="Sims Y."/>
            <person name="Jarvis E.D."/>
        </authorList>
    </citation>
    <scope>NUCLEOTIDE SEQUENCE [LARGE SCALE GENOMIC DNA]</scope>
</reference>
<dbReference type="InterPro" id="IPR036179">
    <property type="entry name" value="Ig-like_dom_sf"/>
</dbReference>
<evidence type="ECO:0000256" key="1">
    <source>
        <dbReference type="ARBA" id="ARBA00006692"/>
    </source>
</evidence>
<dbReference type="Proteomes" id="UP000314983">
    <property type="component" value="Chromosome 1"/>
</dbReference>
<organism evidence="4 5">
    <name type="scientific">Electrophorus electricus</name>
    <name type="common">Electric eel</name>
    <name type="synonym">Gymnotus electricus</name>
    <dbReference type="NCBI Taxonomy" id="8005"/>
    <lineage>
        <taxon>Eukaryota</taxon>
        <taxon>Metazoa</taxon>
        <taxon>Chordata</taxon>
        <taxon>Craniata</taxon>
        <taxon>Vertebrata</taxon>
        <taxon>Euteleostomi</taxon>
        <taxon>Actinopterygii</taxon>
        <taxon>Neopterygii</taxon>
        <taxon>Teleostei</taxon>
        <taxon>Ostariophysi</taxon>
        <taxon>Gymnotiformes</taxon>
        <taxon>Gymnotoidei</taxon>
        <taxon>Gymnotidae</taxon>
        <taxon>Electrophorus</taxon>
    </lineage>
</organism>
<evidence type="ECO:0000259" key="3">
    <source>
        <dbReference type="PROSITE" id="PS50835"/>
    </source>
</evidence>
<dbReference type="PANTHER" id="PTHR10075:SF14">
    <property type="entry name" value="CELL ADHESION MOLECULE DSCAM2-RELATED"/>
    <property type="match status" value="1"/>
</dbReference>
<reference evidence="4" key="2">
    <citation type="submission" date="2025-08" db="UniProtKB">
        <authorList>
            <consortium name="Ensembl"/>
        </authorList>
    </citation>
    <scope>IDENTIFICATION</scope>
</reference>
<dbReference type="PANTHER" id="PTHR10075">
    <property type="entry name" value="BASIGIN RELATED"/>
    <property type="match status" value="1"/>
</dbReference>
<dbReference type="Gene3D" id="2.60.40.10">
    <property type="entry name" value="Immunoglobulins"/>
    <property type="match status" value="2"/>
</dbReference>
<keyword evidence="2" id="KW-0393">Immunoglobulin domain</keyword>
<dbReference type="FunFam" id="2.60.40.10:FF:000080">
    <property type="entry name" value="Myosin light chain kinase, smooth muscle"/>
    <property type="match status" value="1"/>
</dbReference>
<dbReference type="SUPFAM" id="SSF48726">
    <property type="entry name" value="Immunoglobulin"/>
    <property type="match status" value="1"/>
</dbReference>
<dbReference type="SMART" id="SM00409">
    <property type="entry name" value="IG"/>
    <property type="match status" value="1"/>
</dbReference>
<evidence type="ECO:0000313" key="4">
    <source>
        <dbReference type="Ensembl" id="ENSEEEP00000056389.1"/>
    </source>
</evidence>
<dbReference type="Ensembl" id="ENSEEET00000057591.1">
    <property type="protein sequence ID" value="ENSEEEP00000056389.1"/>
    <property type="gene ID" value="ENSEEEG00000024854.1"/>
</dbReference>
<sequence length="121" mass="13375">HLTTALWQEVTSSAQLTVTPSEEPLFTRKLEALEVMEGRSAHFDCKVSGTPPPEKIDSTYDRKMTHTLLISSVQPADSGVYTCIARNLAGEVSCKAELTVHTGKHQHAVYSGKRRPHCPHH</sequence>
<proteinExistence type="inferred from homology"/>
<evidence type="ECO:0000256" key="2">
    <source>
        <dbReference type="ARBA" id="ARBA00023319"/>
    </source>
</evidence>